<accession>A0A5M6IE47</accession>
<protein>
    <submittedName>
        <fullName evidence="8">TerC/Alx family metal homeostasis membrane protein</fullName>
    </submittedName>
</protein>
<evidence type="ECO:0000256" key="6">
    <source>
        <dbReference type="SAM" id="MobiDB-lite"/>
    </source>
</evidence>
<dbReference type="EMBL" id="VWPJ01000007">
    <property type="protein sequence ID" value="KAA5605858.1"/>
    <property type="molecule type" value="Genomic_DNA"/>
</dbReference>
<dbReference type="InterPro" id="IPR005496">
    <property type="entry name" value="Integral_membrane_TerC"/>
</dbReference>
<evidence type="ECO:0000256" key="7">
    <source>
        <dbReference type="SAM" id="Phobius"/>
    </source>
</evidence>
<dbReference type="GO" id="GO:0016020">
    <property type="term" value="C:membrane"/>
    <property type="evidence" value="ECO:0007669"/>
    <property type="project" value="UniProtKB-SubCell"/>
</dbReference>
<dbReference type="Pfam" id="PF03741">
    <property type="entry name" value="TerC"/>
    <property type="match status" value="1"/>
</dbReference>
<evidence type="ECO:0000313" key="8">
    <source>
        <dbReference type="EMBL" id="KAA5605858.1"/>
    </source>
</evidence>
<gene>
    <name evidence="8" type="ORF">F1188_09615</name>
</gene>
<evidence type="ECO:0000256" key="3">
    <source>
        <dbReference type="ARBA" id="ARBA00022692"/>
    </source>
</evidence>
<dbReference type="PANTHER" id="PTHR30238">
    <property type="entry name" value="MEMBRANE BOUND PREDICTED REDOX MODULATOR"/>
    <property type="match status" value="1"/>
</dbReference>
<feature type="transmembrane region" description="Helical" evidence="7">
    <location>
        <begin position="311"/>
        <end position="330"/>
    </location>
</feature>
<reference evidence="8 9" key="1">
    <citation type="submission" date="2019-09" db="EMBL/GenBank/DDBJ databases">
        <title>Genome sequence of Roseospira marina, one of the more divergent members of the non-sulfur purple photosynthetic bacterial family, the Rhodospirillaceae.</title>
        <authorList>
            <person name="Meyer T."/>
            <person name="Kyndt J."/>
        </authorList>
    </citation>
    <scope>NUCLEOTIDE SEQUENCE [LARGE SCALE GENOMIC DNA]</scope>
    <source>
        <strain evidence="8 9">DSM 15113</strain>
    </source>
</reference>
<comment type="subcellular location">
    <subcellularLocation>
        <location evidence="1">Membrane</location>
        <topology evidence="1">Multi-pass membrane protein</topology>
    </subcellularLocation>
</comment>
<organism evidence="8 9">
    <name type="scientific">Roseospira marina</name>
    <dbReference type="NCBI Taxonomy" id="140057"/>
    <lineage>
        <taxon>Bacteria</taxon>
        <taxon>Pseudomonadati</taxon>
        <taxon>Pseudomonadota</taxon>
        <taxon>Alphaproteobacteria</taxon>
        <taxon>Rhodospirillales</taxon>
        <taxon>Rhodospirillaceae</taxon>
        <taxon>Roseospira</taxon>
    </lineage>
</organism>
<dbReference type="PANTHER" id="PTHR30238:SF0">
    <property type="entry name" value="THYLAKOID MEMBRANE PROTEIN TERC, CHLOROPLASTIC"/>
    <property type="match status" value="1"/>
</dbReference>
<comment type="similarity">
    <text evidence="2">Belongs to the TerC family.</text>
</comment>
<keyword evidence="5 7" id="KW-0472">Membrane</keyword>
<dbReference type="AlphaFoldDB" id="A0A5M6IE47"/>
<dbReference type="Proteomes" id="UP000324065">
    <property type="component" value="Unassembled WGS sequence"/>
</dbReference>
<dbReference type="OrthoDB" id="9783692at2"/>
<dbReference type="InterPro" id="IPR022369">
    <property type="entry name" value="Integral_membrane_TerC_rswitch"/>
</dbReference>
<feature type="transmembrane region" description="Helical" evidence="7">
    <location>
        <begin position="40"/>
        <end position="60"/>
    </location>
</feature>
<dbReference type="RefSeq" id="WP_150062188.1">
    <property type="nucleotide sequence ID" value="NZ_JACHII010000004.1"/>
</dbReference>
<feature type="compositionally biased region" description="Acidic residues" evidence="6">
    <location>
        <begin position="334"/>
        <end position="343"/>
    </location>
</feature>
<evidence type="ECO:0000256" key="5">
    <source>
        <dbReference type="ARBA" id="ARBA00023136"/>
    </source>
</evidence>
<feature type="region of interest" description="Disordered" evidence="6">
    <location>
        <begin position="333"/>
        <end position="353"/>
    </location>
</feature>
<proteinExistence type="inferred from homology"/>
<keyword evidence="9" id="KW-1185">Reference proteome</keyword>
<keyword evidence="3 7" id="KW-0812">Transmembrane</keyword>
<evidence type="ECO:0000256" key="2">
    <source>
        <dbReference type="ARBA" id="ARBA00007511"/>
    </source>
</evidence>
<evidence type="ECO:0000256" key="4">
    <source>
        <dbReference type="ARBA" id="ARBA00022989"/>
    </source>
</evidence>
<comment type="caution">
    <text evidence="8">The sequence shown here is derived from an EMBL/GenBank/DDBJ whole genome shotgun (WGS) entry which is preliminary data.</text>
</comment>
<feature type="transmembrane region" description="Helical" evidence="7">
    <location>
        <begin position="80"/>
        <end position="98"/>
    </location>
</feature>
<dbReference type="NCBIfam" id="TIGR03718">
    <property type="entry name" value="R_switched_Alx"/>
    <property type="match status" value="1"/>
</dbReference>
<evidence type="ECO:0000313" key="9">
    <source>
        <dbReference type="Proteomes" id="UP000324065"/>
    </source>
</evidence>
<keyword evidence="4 7" id="KW-1133">Transmembrane helix</keyword>
<feature type="transmembrane region" description="Helical" evidence="7">
    <location>
        <begin position="105"/>
        <end position="124"/>
    </location>
</feature>
<evidence type="ECO:0000256" key="1">
    <source>
        <dbReference type="ARBA" id="ARBA00004141"/>
    </source>
</evidence>
<feature type="transmembrane region" description="Helical" evidence="7">
    <location>
        <begin position="130"/>
        <end position="147"/>
    </location>
</feature>
<feature type="transmembrane region" description="Helical" evidence="7">
    <location>
        <begin position="272"/>
        <end position="291"/>
    </location>
</feature>
<sequence length="353" mass="39326">MGHFGFPVETVAIFFGAISLSVFMDLFAHRKNKEISVLDASLWSVFWVGLAVAFYGYLWVRFDKQWADLYLAGVALEKSLSIDNLMVFMAIFASFGIRGALQHRILYWGIIGALVFRALFVAAGTGLFQLTPWVGFIFAAIVAWSGWKMLRASGDDEDIVDYSEHWSVKMTEKVMPIFPRLHAERFFVTRAIVKDLADADPTIRTAKDAAVFATPAFLCLMAIETSDIMFAFDSVPAVIAVTQEPLLVYAAMIFAVLGLRSLYFVLAALTRYLVHLEKAVIALLFFIAFKLTVQSGEHVFGWDFLHIDPNVSLLVVLGTLAVGVVASFIWPEKEEPEGDEETQPSDPARKNVS</sequence>
<feature type="transmembrane region" description="Helical" evidence="7">
    <location>
        <begin position="246"/>
        <end position="266"/>
    </location>
</feature>
<feature type="transmembrane region" description="Helical" evidence="7">
    <location>
        <begin position="6"/>
        <end position="28"/>
    </location>
</feature>
<name>A0A5M6IE47_9PROT</name>